<feature type="transmembrane region" description="Helical" evidence="6">
    <location>
        <begin position="45"/>
        <end position="69"/>
    </location>
</feature>
<feature type="transmembrane region" description="Helical" evidence="6">
    <location>
        <begin position="151"/>
        <end position="170"/>
    </location>
</feature>
<evidence type="ECO:0000313" key="10">
    <source>
        <dbReference type="Proteomes" id="UP000808215"/>
    </source>
</evidence>
<sequence length="200" mass="21796">MNVDDALVGKLLQIILFSTPLIISPGPNNLMTTANCAQFGYRRTLPSLTGISVGVVVLFMVVALGLFSVMSRHPLLQHALKVVGSAYILYLAYKLYTAQSEHAERRSIERPITFGEAALLQIVNPKIWLLGASAASTFLPLTGNAYVDATLLSLTLGIVFFPCNSIWAVCGLMMHRMLHGKTLQRIMALLSASSIVFLLF</sequence>
<dbReference type="PANTHER" id="PTHR30086">
    <property type="entry name" value="ARGININE EXPORTER PROTEIN ARGO"/>
    <property type="match status" value="1"/>
</dbReference>
<dbReference type="GO" id="GO:0033228">
    <property type="term" value="P:cysteine export across plasma membrane"/>
    <property type="evidence" value="ECO:0007669"/>
    <property type="project" value="TreeGrafter"/>
</dbReference>
<feature type="transmembrane region" description="Helical" evidence="6">
    <location>
        <begin position="117"/>
        <end position="139"/>
    </location>
</feature>
<dbReference type="OMA" id="ASFTWVF"/>
<evidence type="ECO:0000256" key="6">
    <source>
        <dbReference type="SAM" id="Phobius"/>
    </source>
</evidence>
<reference evidence="8 9" key="1">
    <citation type="submission" date="2018-03" db="EMBL/GenBank/DDBJ databases">
        <authorList>
            <person name="Nguyen K."/>
            <person name="Fouts D."/>
            <person name="Sutton G."/>
        </authorList>
    </citation>
    <scope>NUCLEOTIDE SEQUENCE [LARGE SCALE GENOMIC DNA]</scope>
    <source>
        <strain evidence="8 9">AU3578</strain>
    </source>
</reference>
<evidence type="ECO:0000256" key="1">
    <source>
        <dbReference type="ARBA" id="ARBA00004651"/>
    </source>
</evidence>
<evidence type="ECO:0000256" key="2">
    <source>
        <dbReference type="ARBA" id="ARBA00022475"/>
    </source>
</evidence>
<dbReference type="Proteomes" id="UP000808215">
    <property type="component" value="Unassembled WGS sequence"/>
</dbReference>
<evidence type="ECO:0000313" key="8">
    <source>
        <dbReference type="EMBL" id="PRH41002.1"/>
    </source>
</evidence>
<evidence type="ECO:0000256" key="3">
    <source>
        <dbReference type="ARBA" id="ARBA00022692"/>
    </source>
</evidence>
<dbReference type="Proteomes" id="UP000237632">
    <property type="component" value="Unassembled WGS sequence"/>
</dbReference>
<comment type="subcellular location">
    <subcellularLocation>
        <location evidence="1">Cell membrane</location>
        <topology evidence="1">Multi-pass membrane protein</topology>
    </subcellularLocation>
</comment>
<keyword evidence="2" id="KW-1003">Cell membrane</keyword>
<dbReference type="GO" id="GO:0005886">
    <property type="term" value="C:plasma membrane"/>
    <property type="evidence" value="ECO:0007669"/>
    <property type="project" value="UniProtKB-SubCell"/>
</dbReference>
<gene>
    <name evidence="8" type="ORF">C6T65_18545</name>
    <name evidence="7" type="ORF">I5589_29665</name>
</gene>
<keyword evidence="4 6" id="KW-1133">Transmembrane helix</keyword>
<dbReference type="GeneID" id="45678835"/>
<dbReference type="PANTHER" id="PTHR30086:SF20">
    <property type="entry name" value="ARGININE EXPORTER PROTEIN ARGO-RELATED"/>
    <property type="match status" value="1"/>
</dbReference>
<dbReference type="AlphaFoldDB" id="A0A132DHY6"/>
<evidence type="ECO:0000256" key="5">
    <source>
        <dbReference type="ARBA" id="ARBA00023136"/>
    </source>
</evidence>
<feature type="transmembrane region" description="Helical" evidence="6">
    <location>
        <begin position="75"/>
        <end position="96"/>
    </location>
</feature>
<comment type="caution">
    <text evidence="8">The sequence shown here is derived from an EMBL/GenBank/DDBJ whole genome shotgun (WGS) entry which is preliminary data.</text>
</comment>
<organism evidence="8 9">
    <name type="scientific">Burkholderia vietnamiensis</name>
    <dbReference type="NCBI Taxonomy" id="60552"/>
    <lineage>
        <taxon>Bacteria</taxon>
        <taxon>Pseudomonadati</taxon>
        <taxon>Pseudomonadota</taxon>
        <taxon>Betaproteobacteria</taxon>
        <taxon>Burkholderiales</taxon>
        <taxon>Burkholderiaceae</taxon>
        <taxon>Burkholderia</taxon>
        <taxon>Burkholderia cepacia complex</taxon>
    </lineage>
</organism>
<dbReference type="Pfam" id="PF01810">
    <property type="entry name" value="LysE"/>
    <property type="match status" value="1"/>
</dbReference>
<keyword evidence="10" id="KW-1185">Reference proteome</keyword>
<accession>A0A132DHY6</accession>
<evidence type="ECO:0000313" key="9">
    <source>
        <dbReference type="Proteomes" id="UP000237632"/>
    </source>
</evidence>
<proteinExistence type="predicted"/>
<dbReference type="EMBL" id="PVHK01000126">
    <property type="protein sequence ID" value="PRH41002.1"/>
    <property type="molecule type" value="Genomic_DNA"/>
</dbReference>
<keyword evidence="3 6" id="KW-0812">Transmembrane</keyword>
<dbReference type="GO" id="GO:0015171">
    <property type="term" value="F:amino acid transmembrane transporter activity"/>
    <property type="evidence" value="ECO:0007669"/>
    <property type="project" value="TreeGrafter"/>
</dbReference>
<dbReference type="InterPro" id="IPR001123">
    <property type="entry name" value="LeuE-type"/>
</dbReference>
<keyword evidence="5 6" id="KW-0472">Membrane</keyword>
<dbReference type="EMBL" id="JADVKH010000126">
    <property type="protein sequence ID" value="MBJ9691248.1"/>
    <property type="molecule type" value="Genomic_DNA"/>
</dbReference>
<protein>
    <submittedName>
        <fullName evidence="8">LysE family translocator</fullName>
    </submittedName>
</protein>
<reference evidence="7 10" key="2">
    <citation type="submission" date="2020-11" db="EMBL/GenBank/DDBJ databases">
        <title>Enhanced detection system for hospital associated transmission using whole genome sequencing surveillance.</title>
        <authorList>
            <person name="Harrison L.H."/>
            <person name="Van Tyne D."/>
            <person name="Marsh J.W."/>
            <person name="Griffith M.P."/>
            <person name="Snyder D.J."/>
            <person name="Cooper V.S."/>
            <person name="Mustapha M."/>
        </authorList>
    </citation>
    <scope>NUCLEOTIDE SEQUENCE [LARGE SCALE GENOMIC DNA]</scope>
    <source>
        <strain evidence="7 10">BC00020</strain>
    </source>
</reference>
<evidence type="ECO:0000256" key="4">
    <source>
        <dbReference type="ARBA" id="ARBA00022989"/>
    </source>
</evidence>
<dbReference type="RefSeq" id="WP_011882443.1">
    <property type="nucleotide sequence ID" value="NZ_BGKC01000001.1"/>
</dbReference>
<name>A0A132DHY6_BURVI</name>
<evidence type="ECO:0000313" key="7">
    <source>
        <dbReference type="EMBL" id="MBJ9691248.1"/>
    </source>
</evidence>